<organism evidence="2 3">
    <name type="scientific">Ruania alkalisoli</name>
    <dbReference type="NCBI Taxonomy" id="2779775"/>
    <lineage>
        <taxon>Bacteria</taxon>
        <taxon>Bacillati</taxon>
        <taxon>Actinomycetota</taxon>
        <taxon>Actinomycetes</taxon>
        <taxon>Micrococcales</taxon>
        <taxon>Ruaniaceae</taxon>
        <taxon>Ruania</taxon>
    </lineage>
</organism>
<keyword evidence="3" id="KW-1185">Reference proteome</keyword>
<proteinExistence type="predicted"/>
<feature type="transmembrane region" description="Helical" evidence="1">
    <location>
        <begin position="120"/>
        <end position="141"/>
    </location>
</feature>
<feature type="transmembrane region" description="Helical" evidence="1">
    <location>
        <begin position="147"/>
        <end position="168"/>
    </location>
</feature>
<dbReference type="AlphaFoldDB" id="A0A7M1SUT5"/>
<keyword evidence="1" id="KW-0812">Transmembrane</keyword>
<feature type="transmembrane region" description="Helical" evidence="1">
    <location>
        <begin position="48"/>
        <end position="77"/>
    </location>
</feature>
<evidence type="ECO:0000313" key="2">
    <source>
        <dbReference type="EMBL" id="QOR71295.1"/>
    </source>
</evidence>
<sequence length="236" mass="25131">MRKPKTTVEEWARTEPFVEPIRWGEIEDAVLSRRLPPRANESLRGLRLVIKAVVFVLALAIYGAGAIGLAAVLLASAEGASEADPWHRVALIALLVAVATMAATMAAWLGDGRRRGPWDLIVAAVTGVGACGAGVVIFTRWSEPGVAGVLAAIAGALGVGGLVALLMASTGRNDGRRRWSIDPVKDRRYLEARRAVLQILIDRGYAGGLSRGQLQQLETAPFGSWHEFDHGPGDRG</sequence>
<dbReference type="EMBL" id="CP063169">
    <property type="protein sequence ID" value="QOR71295.1"/>
    <property type="molecule type" value="Genomic_DNA"/>
</dbReference>
<name>A0A7M1SUT5_9MICO</name>
<dbReference type="KEGG" id="halt:IM660_03040"/>
<dbReference type="Proteomes" id="UP000593758">
    <property type="component" value="Chromosome"/>
</dbReference>
<dbReference type="RefSeq" id="WP_193497959.1">
    <property type="nucleotide sequence ID" value="NZ_CP063169.1"/>
</dbReference>
<accession>A0A7M1SUT5</accession>
<dbReference type="InterPro" id="IPR036259">
    <property type="entry name" value="MFS_trans_sf"/>
</dbReference>
<dbReference type="SUPFAM" id="SSF103473">
    <property type="entry name" value="MFS general substrate transporter"/>
    <property type="match status" value="1"/>
</dbReference>
<keyword evidence="1" id="KW-0472">Membrane</keyword>
<feature type="transmembrane region" description="Helical" evidence="1">
    <location>
        <begin position="89"/>
        <end position="108"/>
    </location>
</feature>
<keyword evidence="1" id="KW-1133">Transmembrane helix</keyword>
<protein>
    <submittedName>
        <fullName evidence="2">Uncharacterized protein</fullName>
    </submittedName>
</protein>
<evidence type="ECO:0000313" key="3">
    <source>
        <dbReference type="Proteomes" id="UP000593758"/>
    </source>
</evidence>
<reference evidence="2 3" key="1">
    <citation type="submission" date="2020-10" db="EMBL/GenBank/DDBJ databases">
        <title>Haloactinobacterium sp. RN3S43, a bacterium isolated from saline soil.</title>
        <authorList>
            <person name="Sun J.-Q."/>
        </authorList>
    </citation>
    <scope>NUCLEOTIDE SEQUENCE [LARGE SCALE GENOMIC DNA]</scope>
    <source>
        <strain evidence="2 3">RN3S43</strain>
    </source>
</reference>
<gene>
    <name evidence="2" type="ORF">IM660_03040</name>
</gene>
<evidence type="ECO:0000256" key="1">
    <source>
        <dbReference type="SAM" id="Phobius"/>
    </source>
</evidence>